<gene>
    <name evidence="1" type="ORF">B5F24_02380</name>
</gene>
<comment type="caution">
    <text evidence="1">The sequence shown here is derived from an EMBL/GenBank/DDBJ whole genome shotgun (WGS) entry which is preliminary data.</text>
</comment>
<protein>
    <submittedName>
        <fullName evidence="1">Uncharacterized protein</fullName>
    </submittedName>
</protein>
<name>A0A1Y4JTF1_9BACE</name>
<dbReference type="Proteomes" id="UP000196587">
    <property type="component" value="Unassembled WGS sequence"/>
</dbReference>
<organism evidence="1 2">
    <name type="scientific">Bacteroides clarus</name>
    <dbReference type="NCBI Taxonomy" id="626929"/>
    <lineage>
        <taxon>Bacteria</taxon>
        <taxon>Pseudomonadati</taxon>
        <taxon>Bacteroidota</taxon>
        <taxon>Bacteroidia</taxon>
        <taxon>Bacteroidales</taxon>
        <taxon>Bacteroidaceae</taxon>
        <taxon>Bacteroides</taxon>
    </lineage>
</organism>
<sequence>MKYQPLVFKVPWFGTRPTNRWYGSYHCLVFELPTVGICIFPRSGGILQGRCRYMEITLWEIQRFFLLYVC</sequence>
<reference evidence="2" key="1">
    <citation type="submission" date="2017-04" db="EMBL/GenBank/DDBJ databases">
        <title>Function of individual gut microbiota members based on whole genome sequencing of pure cultures obtained from chicken caecum.</title>
        <authorList>
            <person name="Medvecky M."/>
            <person name="Cejkova D."/>
            <person name="Polansky O."/>
            <person name="Karasova D."/>
            <person name="Kubasova T."/>
            <person name="Cizek A."/>
            <person name="Rychlik I."/>
        </authorList>
    </citation>
    <scope>NUCLEOTIDE SEQUENCE [LARGE SCALE GENOMIC DNA]</scope>
    <source>
        <strain evidence="2">An189</strain>
    </source>
</reference>
<accession>A0A1Y4JTF1</accession>
<dbReference type="AlphaFoldDB" id="A0A1Y4JTF1"/>
<evidence type="ECO:0000313" key="2">
    <source>
        <dbReference type="Proteomes" id="UP000196587"/>
    </source>
</evidence>
<dbReference type="EMBL" id="NFKE01000002">
    <property type="protein sequence ID" value="OUP35724.1"/>
    <property type="molecule type" value="Genomic_DNA"/>
</dbReference>
<proteinExistence type="predicted"/>
<evidence type="ECO:0000313" key="1">
    <source>
        <dbReference type="EMBL" id="OUP35724.1"/>
    </source>
</evidence>